<comment type="subcellular location">
    <subcellularLocation>
        <location evidence="1">Membrane</location>
        <topology evidence="1">Multi-pass membrane protein</topology>
    </subcellularLocation>
</comment>
<dbReference type="PANTHER" id="PTHR10332:SF10">
    <property type="entry name" value="EQUILIBRATIVE NUCLEOSIDE TRANSPORTER 4"/>
    <property type="match status" value="1"/>
</dbReference>
<feature type="transmembrane region" description="Helical" evidence="7">
    <location>
        <begin position="424"/>
        <end position="447"/>
    </location>
</feature>
<protein>
    <submittedName>
        <fullName evidence="8">Uncharacterized protein</fullName>
    </submittedName>
</protein>
<organism evidence="8 9">
    <name type="scientific">Marchantia polymorpha subsp. ruderalis</name>
    <dbReference type="NCBI Taxonomy" id="1480154"/>
    <lineage>
        <taxon>Eukaryota</taxon>
        <taxon>Viridiplantae</taxon>
        <taxon>Streptophyta</taxon>
        <taxon>Embryophyta</taxon>
        <taxon>Marchantiophyta</taxon>
        <taxon>Marchantiopsida</taxon>
        <taxon>Marchantiidae</taxon>
        <taxon>Marchantiales</taxon>
        <taxon>Marchantiaceae</taxon>
        <taxon>Marchantia</taxon>
    </lineage>
</organism>
<feature type="transmembrane region" description="Helical" evidence="7">
    <location>
        <begin position="333"/>
        <end position="353"/>
    </location>
</feature>
<dbReference type="Proteomes" id="UP000077202">
    <property type="component" value="Unassembled WGS sequence"/>
</dbReference>
<dbReference type="AlphaFoldDB" id="A0A176VLU4"/>
<feature type="transmembrane region" description="Helical" evidence="7">
    <location>
        <begin position="211"/>
        <end position="231"/>
    </location>
</feature>
<dbReference type="EMBL" id="LVLJ01003307">
    <property type="protein sequence ID" value="OAE21928.1"/>
    <property type="molecule type" value="Genomic_DNA"/>
</dbReference>
<dbReference type="PANTHER" id="PTHR10332">
    <property type="entry name" value="EQUILIBRATIVE NUCLEOSIDE TRANSPORTER"/>
    <property type="match status" value="1"/>
</dbReference>
<dbReference type="InterPro" id="IPR002259">
    <property type="entry name" value="Eqnu_transpt"/>
</dbReference>
<feature type="transmembrane region" description="Helical" evidence="7">
    <location>
        <begin position="396"/>
        <end position="418"/>
    </location>
</feature>
<dbReference type="GO" id="GO:0005337">
    <property type="term" value="F:nucleoside transmembrane transporter activity"/>
    <property type="evidence" value="ECO:0007669"/>
    <property type="project" value="InterPro"/>
</dbReference>
<keyword evidence="5 7" id="KW-1133">Transmembrane helix</keyword>
<feature type="transmembrane region" description="Helical" evidence="7">
    <location>
        <begin position="117"/>
        <end position="136"/>
    </location>
</feature>
<accession>A0A176VLU4</accession>
<feature type="transmembrane region" description="Helical" evidence="7">
    <location>
        <begin position="148"/>
        <end position="167"/>
    </location>
</feature>
<evidence type="ECO:0000256" key="4">
    <source>
        <dbReference type="ARBA" id="ARBA00022692"/>
    </source>
</evidence>
<evidence type="ECO:0000256" key="5">
    <source>
        <dbReference type="ARBA" id="ARBA00022989"/>
    </source>
</evidence>
<sequence>MEWAKEKTAAAAETVKDATSSVVESAPVQTATSAAERAYDTAADYVPITTKENIPNMTASIINSQPFASFKPDPANVWKGYLIYFLLAAGCTLPWWTFVLGADYFNFRYPMTHFLRLLPLVYLGPWLLVYCMFTALGRQYTSWARINIGLMISIFTLIVLPVMDGFFIKGDRGTTATFWVTIAVVALAGAGDAVAQGSLLGISSELPERFTHAYVCGSSFSGIFMFIVRVITKASLNSSPSGLRIGAIIYFSIGPLFLIGVLSLFAYVHYMPAMGYYDSLGLGNLDTVRLLVEDEATVTVEIAASAGIAAIAAGRSSPTQPLEYGPVLSRVKLLVIGVAITSLLSMTIFPGFLAETVHSKYLGSWYPILLIGTYVVFDFLGRFLTRHSTYDRQSTLFGASWARLLLLLFFVFSVFGYGPVKTPMVFTLTAVLGITNGFLIACFNILIPRCNPSNQAESAGIIMVTFMTLGSLIGAGLSWLWVLV</sequence>
<evidence type="ECO:0000313" key="8">
    <source>
        <dbReference type="EMBL" id="OAE21928.1"/>
    </source>
</evidence>
<dbReference type="PRINTS" id="PR01130">
    <property type="entry name" value="DERENTRNSPRT"/>
</dbReference>
<keyword evidence="3" id="KW-0813">Transport</keyword>
<evidence type="ECO:0000256" key="3">
    <source>
        <dbReference type="ARBA" id="ARBA00022448"/>
    </source>
</evidence>
<comment type="similarity">
    <text evidence="2">Belongs to the SLC29A/ENT transporter (TC 2.A.57) family.</text>
</comment>
<keyword evidence="6 7" id="KW-0472">Membrane</keyword>
<keyword evidence="4 7" id="KW-0812">Transmembrane</keyword>
<feature type="transmembrane region" description="Helical" evidence="7">
    <location>
        <begin position="179"/>
        <end position="199"/>
    </location>
</feature>
<dbReference type="GO" id="GO:0005886">
    <property type="term" value="C:plasma membrane"/>
    <property type="evidence" value="ECO:0007669"/>
    <property type="project" value="TreeGrafter"/>
</dbReference>
<feature type="transmembrane region" description="Helical" evidence="7">
    <location>
        <begin position="459"/>
        <end position="482"/>
    </location>
</feature>
<feature type="transmembrane region" description="Helical" evidence="7">
    <location>
        <begin position="365"/>
        <end position="384"/>
    </location>
</feature>
<dbReference type="Pfam" id="PF01733">
    <property type="entry name" value="Nucleoside_tran"/>
    <property type="match status" value="1"/>
</dbReference>
<comment type="caution">
    <text evidence="8">The sequence shown here is derived from an EMBL/GenBank/DDBJ whole genome shotgun (WGS) entry which is preliminary data.</text>
</comment>
<feature type="transmembrane region" description="Helical" evidence="7">
    <location>
        <begin position="243"/>
        <end position="270"/>
    </location>
</feature>
<evidence type="ECO:0000313" key="9">
    <source>
        <dbReference type="Proteomes" id="UP000077202"/>
    </source>
</evidence>
<evidence type="ECO:0000256" key="7">
    <source>
        <dbReference type="SAM" id="Phobius"/>
    </source>
</evidence>
<feature type="transmembrane region" description="Helical" evidence="7">
    <location>
        <begin position="81"/>
        <end position="105"/>
    </location>
</feature>
<keyword evidence="9" id="KW-1185">Reference proteome</keyword>
<reference evidence="8" key="1">
    <citation type="submission" date="2016-03" db="EMBL/GenBank/DDBJ databases">
        <title>Mechanisms controlling the formation of the plant cell surface in tip-growing cells are functionally conserved among land plants.</title>
        <authorList>
            <person name="Honkanen S."/>
            <person name="Jones V.A."/>
            <person name="Morieri G."/>
            <person name="Champion C."/>
            <person name="Hetherington A.J."/>
            <person name="Kelly S."/>
            <person name="Saint-Marcoux D."/>
            <person name="Proust H."/>
            <person name="Prescott H."/>
            <person name="Dolan L."/>
        </authorList>
    </citation>
    <scope>NUCLEOTIDE SEQUENCE [LARGE SCALE GENOMIC DNA]</scope>
    <source>
        <tissue evidence="8">Whole gametophyte</tissue>
    </source>
</reference>
<gene>
    <name evidence="8" type="ORF">AXG93_242s1090</name>
</gene>
<evidence type="ECO:0000256" key="1">
    <source>
        <dbReference type="ARBA" id="ARBA00004141"/>
    </source>
</evidence>
<proteinExistence type="inferred from homology"/>
<name>A0A176VLU4_MARPO</name>
<evidence type="ECO:0000256" key="6">
    <source>
        <dbReference type="ARBA" id="ARBA00023136"/>
    </source>
</evidence>
<evidence type="ECO:0000256" key="2">
    <source>
        <dbReference type="ARBA" id="ARBA00007965"/>
    </source>
</evidence>